<feature type="transmembrane region" description="Helical" evidence="2">
    <location>
        <begin position="181"/>
        <end position="198"/>
    </location>
</feature>
<reference evidence="4 5" key="1">
    <citation type="submission" date="2020-02" db="EMBL/GenBank/DDBJ databases">
        <authorList>
            <person name="Kim Y.B."/>
            <person name="Roh S.W."/>
        </authorList>
    </citation>
    <scope>NUCLEOTIDE SEQUENCE [LARGE SCALE GENOMIC DNA]</scope>
    <source>
        <strain evidence="4 5">DSM 103574</strain>
    </source>
</reference>
<keyword evidence="2" id="KW-0472">Membrane</keyword>
<proteinExistence type="predicted"/>
<protein>
    <submittedName>
        <fullName evidence="4">Helix-turn-helix transcriptional regulator</fullName>
    </submittedName>
</protein>
<gene>
    <name evidence="4" type="ORF">Ami103574_05945</name>
</gene>
<evidence type="ECO:0000256" key="1">
    <source>
        <dbReference type="ARBA" id="ARBA00023125"/>
    </source>
</evidence>
<feature type="domain" description="HTH cro/C1-type" evidence="3">
    <location>
        <begin position="7"/>
        <end position="61"/>
    </location>
</feature>
<organism evidence="4 5">
    <name type="scientific">Aminipila butyrica</name>
    <dbReference type="NCBI Taxonomy" id="433296"/>
    <lineage>
        <taxon>Bacteria</taxon>
        <taxon>Bacillati</taxon>
        <taxon>Bacillota</taxon>
        <taxon>Clostridia</taxon>
        <taxon>Peptostreptococcales</taxon>
        <taxon>Anaerovoracaceae</taxon>
        <taxon>Aminipila</taxon>
    </lineage>
</organism>
<dbReference type="EMBL" id="CP048649">
    <property type="protein sequence ID" value="QIB68889.1"/>
    <property type="molecule type" value="Genomic_DNA"/>
</dbReference>
<dbReference type="PANTHER" id="PTHR46558:SF4">
    <property type="entry name" value="DNA-BIDING PHAGE PROTEIN"/>
    <property type="match status" value="1"/>
</dbReference>
<dbReference type="Pfam" id="PF01381">
    <property type="entry name" value="HTH_3"/>
    <property type="match status" value="1"/>
</dbReference>
<dbReference type="Proteomes" id="UP000466848">
    <property type="component" value="Chromosome"/>
</dbReference>
<evidence type="ECO:0000259" key="3">
    <source>
        <dbReference type="PROSITE" id="PS50943"/>
    </source>
</evidence>
<dbReference type="SMART" id="SM00530">
    <property type="entry name" value="HTH_XRE"/>
    <property type="match status" value="1"/>
</dbReference>
<dbReference type="Gene3D" id="1.10.260.40">
    <property type="entry name" value="lambda repressor-like DNA-binding domains"/>
    <property type="match status" value="1"/>
</dbReference>
<name>A0A858BUM0_9FIRM</name>
<accession>A0A858BUM0</accession>
<keyword evidence="2" id="KW-0812">Transmembrane</keyword>
<evidence type="ECO:0000313" key="5">
    <source>
        <dbReference type="Proteomes" id="UP000466848"/>
    </source>
</evidence>
<sequence length="202" mass="22726">MEFNEKLQQLRKEKSMTQEQLAEELFVSRTAISKWENGKGYPNIDSLKSISALFSISIDDLLSGEELISLAVEENRKNIKKLSSLIYGVLDLMGLALLFLPLFGQPDGEGVQVVNLFAFKDASSITRAIYFILPISMALLGMVELATQYFSSEKWLNAGKLASILLQAFAIFVFINTRQPYATSLVFMFFMIKVVLLIKGKY</sequence>
<evidence type="ECO:0000256" key="2">
    <source>
        <dbReference type="SAM" id="Phobius"/>
    </source>
</evidence>
<keyword evidence="2" id="KW-1133">Transmembrane helix</keyword>
<keyword evidence="5" id="KW-1185">Reference proteome</keyword>
<dbReference type="AlphaFoldDB" id="A0A858BUM0"/>
<keyword evidence="1" id="KW-0238">DNA-binding</keyword>
<dbReference type="InterPro" id="IPR001387">
    <property type="entry name" value="Cro/C1-type_HTH"/>
</dbReference>
<dbReference type="GO" id="GO:0003677">
    <property type="term" value="F:DNA binding"/>
    <property type="evidence" value="ECO:0007669"/>
    <property type="project" value="UniProtKB-KW"/>
</dbReference>
<dbReference type="SUPFAM" id="SSF47413">
    <property type="entry name" value="lambda repressor-like DNA-binding domains"/>
    <property type="match status" value="1"/>
</dbReference>
<feature type="transmembrane region" description="Helical" evidence="2">
    <location>
        <begin position="85"/>
        <end position="104"/>
    </location>
</feature>
<feature type="transmembrane region" description="Helical" evidence="2">
    <location>
        <begin position="124"/>
        <end position="143"/>
    </location>
</feature>
<dbReference type="PANTHER" id="PTHR46558">
    <property type="entry name" value="TRACRIPTIONAL REGULATORY PROTEIN-RELATED-RELATED"/>
    <property type="match status" value="1"/>
</dbReference>
<dbReference type="InterPro" id="IPR010982">
    <property type="entry name" value="Lambda_DNA-bd_dom_sf"/>
</dbReference>
<dbReference type="CDD" id="cd00093">
    <property type="entry name" value="HTH_XRE"/>
    <property type="match status" value="1"/>
</dbReference>
<dbReference type="RefSeq" id="WP_163065752.1">
    <property type="nucleotide sequence ID" value="NZ_CP048649.1"/>
</dbReference>
<dbReference type="PROSITE" id="PS50943">
    <property type="entry name" value="HTH_CROC1"/>
    <property type="match status" value="1"/>
</dbReference>
<evidence type="ECO:0000313" key="4">
    <source>
        <dbReference type="EMBL" id="QIB68889.1"/>
    </source>
</evidence>
<feature type="transmembrane region" description="Helical" evidence="2">
    <location>
        <begin position="155"/>
        <end position="175"/>
    </location>
</feature>
<dbReference type="KEGG" id="abut:Ami103574_05945"/>